<evidence type="ECO:0000313" key="1">
    <source>
        <dbReference type="EMBL" id="RMB12044.1"/>
    </source>
</evidence>
<name>A0A3M0CR58_9PROT</name>
<gene>
    <name evidence="1" type="ORF">BXY39_0534</name>
</gene>
<dbReference type="RefSeq" id="WP_121937260.1">
    <property type="nucleotide sequence ID" value="NZ_REFR01000009.1"/>
</dbReference>
<dbReference type="AlphaFoldDB" id="A0A3M0CR58"/>
<sequence>MTARNLEMQLKIDIIQRTQVLRIEIVASSTGEHLFQREGEFAGTYRLQAGDQVQPVVIATSLTTADAASIRCFAFSAVPDCGLGEDGLSPFDLECASFELAASEWGGFEAVPGQHNTFTNRSNRIFTVQQLGPRQTEDGAQNTVEAQWASFGFLSLKVKENLHGPTRRLYFSDPEFSLGSS</sequence>
<reference evidence="1 2" key="1">
    <citation type="submission" date="2018-10" db="EMBL/GenBank/DDBJ databases">
        <title>Genomic Encyclopedia of Archaeal and Bacterial Type Strains, Phase II (KMG-II): from individual species to whole genera.</title>
        <authorList>
            <person name="Goeker M."/>
        </authorList>
    </citation>
    <scope>NUCLEOTIDE SEQUENCE [LARGE SCALE GENOMIC DNA]</scope>
    <source>
        <strain evidence="1 2">DSM 25217</strain>
    </source>
</reference>
<organism evidence="1 2">
    <name type="scientific">Eilatimonas milleporae</name>
    <dbReference type="NCBI Taxonomy" id="911205"/>
    <lineage>
        <taxon>Bacteria</taxon>
        <taxon>Pseudomonadati</taxon>
        <taxon>Pseudomonadota</taxon>
        <taxon>Alphaproteobacteria</taxon>
        <taxon>Kordiimonadales</taxon>
        <taxon>Kordiimonadaceae</taxon>
        <taxon>Eilatimonas</taxon>
    </lineage>
</organism>
<protein>
    <submittedName>
        <fullName evidence="1">Uncharacterized protein</fullName>
    </submittedName>
</protein>
<comment type="caution">
    <text evidence="1">The sequence shown here is derived from an EMBL/GenBank/DDBJ whole genome shotgun (WGS) entry which is preliminary data.</text>
</comment>
<accession>A0A3M0CR58</accession>
<evidence type="ECO:0000313" key="2">
    <source>
        <dbReference type="Proteomes" id="UP000271227"/>
    </source>
</evidence>
<dbReference type="InParanoid" id="A0A3M0CR58"/>
<dbReference type="EMBL" id="REFR01000009">
    <property type="protein sequence ID" value="RMB12044.1"/>
    <property type="molecule type" value="Genomic_DNA"/>
</dbReference>
<proteinExistence type="predicted"/>
<keyword evidence="2" id="KW-1185">Reference proteome</keyword>
<dbReference type="Proteomes" id="UP000271227">
    <property type="component" value="Unassembled WGS sequence"/>
</dbReference>